<name>A0A937D8L4_9FLAO</name>
<evidence type="ECO:0000256" key="2">
    <source>
        <dbReference type="PROSITE-ProRule" id="PRU00169"/>
    </source>
</evidence>
<gene>
    <name evidence="4" type="ORF">JJQ60_04810</name>
</gene>
<dbReference type="RefSeq" id="WP_201917256.1">
    <property type="nucleotide sequence ID" value="NZ_BAABAX010000023.1"/>
</dbReference>
<evidence type="ECO:0000259" key="3">
    <source>
        <dbReference type="PROSITE" id="PS50110"/>
    </source>
</evidence>
<dbReference type="Gene3D" id="1.10.10.10">
    <property type="entry name" value="Winged helix-like DNA-binding domain superfamily/Winged helix DNA-binding domain"/>
    <property type="match status" value="1"/>
</dbReference>
<evidence type="ECO:0000313" key="4">
    <source>
        <dbReference type="EMBL" id="MBL0682827.1"/>
    </source>
</evidence>
<dbReference type="InterPro" id="IPR001789">
    <property type="entry name" value="Sig_transdc_resp-reg_receiver"/>
</dbReference>
<organism evidence="4 5">
    <name type="scientific">Aquimarina mytili</name>
    <dbReference type="NCBI Taxonomy" id="874423"/>
    <lineage>
        <taxon>Bacteria</taxon>
        <taxon>Pseudomonadati</taxon>
        <taxon>Bacteroidota</taxon>
        <taxon>Flavobacteriia</taxon>
        <taxon>Flavobacteriales</taxon>
        <taxon>Flavobacteriaceae</taxon>
        <taxon>Aquimarina</taxon>
    </lineage>
</organism>
<keyword evidence="2" id="KW-0597">Phosphoprotein</keyword>
<keyword evidence="5" id="KW-1185">Reference proteome</keyword>
<dbReference type="PROSITE" id="PS50110">
    <property type="entry name" value="RESPONSE_REGULATORY"/>
    <property type="match status" value="1"/>
</dbReference>
<keyword evidence="1" id="KW-0238">DNA-binding</keyword>
<dbReference type="EMBL" id="JAERQJ010000002">
    <property type="protein sequence ID" value="MBL0682827.1"/>
    <property type="molecule type" value="Genomic_DNA"/>
</dbReference>
<proteinExistence type="predicted"/>
<dbReference type="Gene3D" id="3.40.50.2300">
    <property type="match status" value="1"/>
</dbReference>
<dbReference type="GO" id="GO:0000160">
    <property type="term" value="P:phosphorelay signal transduction system"/>
    <property type="evidence" value="ECO:0007669"/>
    <property type="project" value="InterPro"/>
</dbReference>
<evidence type="ECO:0000256" key="1">
    <source>
        <dbReference type="ARBA" id="ARBA00023125"/>
    </source>
</evidence>
<feature type="modified residue" description="4-aspartylphosphate" evidence="2">
    <location>
        <position position="59"/>
    </location>
</feature>
<feature type="domain" description="Response regulatory" evidence="3">
    <location>
        <begin position="4"/>
        <end position="132"/>
    </location>
</feature>
<dbReference type="GO" id="GO:0003677">
    <property type="term" value="F:DNA binding"/>
    <property type="evidence" value="ECO:0007669"/>
    <property type="project" value="UniProtKB-KW"/>
</dbReference>
<dbReference type="SUPFAM" id="SSF46894">
    <property type="entry name" value="C-terminal effector domain of the bipartite response regulators"/>
    <property type="match status" value="1"/>
</dbReference>
<dbReference type="AlphaFoldDB" id="A0A937D8L4"/>
<dbReference type="InterPro" id="IPR016032">
    <property type="entry name" value="Sig_transdc_resp-reg_C-effctor"/>
</dbReference>
<sequence>MFTKILIAEDEDSDNLGIVSAVNEFTEAHVDTAQFCDKTLLKIKEAKQKEIPYDLLITDLSFALDYKKHHITTGKQLIEEVKKVQPDIKIIVFTGEKKPAIIKSFFTNHKIDGYVCKGLYGLTQLVQAITAVDQNNIYTCPVSKDALHQKNVLQLEQYEIQLLKLLTQGYKHEEISQYLVENNIEPSSKRSVEDRIRKLRDDFNAKTNVQLVYTVNQLGLID</sequence>
<dbReference type="InterPro" id="IPR011006">
    <property type="entry name" value="CheY-like_superfamily"/>
</dbReference>
<accession>A0A937D8L4</accession>
<protein>
    <submittedName>
        <fullName evidence="4">Response regulator transcription factor</fullName>
    </submittedName>
</protein>
<reference evidence="4" key="1">
    <citation type="submission" date="2021-01" db="EMBL/GenBank/DDBJ databases">
        <authorList>
            <person name="Zhong Y.L."/>
        </authorList>
    </citation>
    <scope>NUCLEOTIDE SEQUENCE</scope>
    <source>
        <strain evidence="4">KCTC 23302</strain>
    </source>
</reference>
<evidence type="ECO:0000313" key="5">
    <source>
        <dbReference type="Proteomes" id="UP000651057"/>
    </source>
</evidence>
<dbReference type="SUPFAM" id="SSF52172">
    <property type="entry name" value="CheY-like"/>
    <property type="match status" value="1"/>
</dbReference>
<comment type="caution">
    <text evidence="4">The sequence shown here is derived from an EMBL/GenBank/DDBJ whole genome shotgun (WGS) entry which is preliminary data.</text>
</comment>
<dbReference type="Proteomes" id="UP000651057">
    <property type="component" value="Unassembled WGS sequence"/>
</dbReference>
<dbReference type="InterPro" id="IPR036388">
    <property type="entry name" value="WH-like_DNA-bd_sf"/>
</dbReference>
<dbReference type="GO" id="GO:0006355">
    <property type="term" value="P:regulation of DNA-templated transcription"/>
    <property type="evidence" value="ECO:0007669"/>
    <property type="project" value="InterPro"/>
</dbReference>